<keyword evidence="2 5" id="KW-0378">Hydrolase</keyword>
<evidence type="ECO:0000256" key="5">
    <source>
        <dbReference type="RuleBase" id="RU004336"/>
    </source>
</evidence>
<dbReference type="Gene3D" id="3.20.20.80">
    <property type="entry name" value="Glycosidases"/>
    <property type="match status" value="1"/>
</dbReference>
<evidence type="ECO:0000256" key="1">
    <source>
        <dbReference type="ARBA" id="ARBA00008773"/>
    </source>
</evidence>
<name>A0A843WET6_COLES</name>
<dbReference type="Proteomes" id="UP000652761">
    <property type="component" value="Unassembled WGS sequence"/>
</dbReference>
<dbReference type="OrthoDB" id="941679at2759"/>
<dbReference type="AlphaFoldDB" id="A0A843WET6"/>
<dbReference type="InterPro" id="IPR044965">
    <property type="entry name" value="Glyco_hydro_17_plant"/>
</dbReference>
<accession>A0A843WET6</accession>
<evidence type="ECO:0000256" key="2">
    <source>
        <dbReference type="ARBA" id="ARBA00022801"/>
    </source>
</evidence>
<protein>
    <recommendedName>
        <fullName evidence="9">Beta-1,3-glucanase</fullName>
    </recommendedName>
</protein>
<sequence>MLSSMASTGQLSVVASLLLIAIAIASQTTSAQPVGVSYGMRGNNLPPVGEVVSMYTSYNIRRMRIYAPNTQVFQALRGTNIELLLDFPGPLRTLAESPAAATDWVRTNILAHWPSVRFRYIAVGNEVIFQSGVAEYILPAMRNIYRALAAAGLQNQIKVSTSVQYSVLGESYPPSAGEFNSQVLPLMRPIVEFLRSTGAPLLVNVYPYFSYAGDPQNIDLAYAQFTSPDVVVVDGDSGLEYQNLFDAMIDAVYAALDRVGAGSVDVVVSESGWPSAGGLAATVENARVYNTNLVSHVGKGTPKKPGKAVETYIFAMFNENQKQPSGIENNWGLFYPNKQPVYPIRF</sequence>
<evidence type="ECO:0000313" key="8">
    <source>
        <dbReference type="Proteomes" id="UP000652761"/>
    </source>
</evidence>
<dbReference type="EMBL" id="NMUH01003594">
    <property type="protein sequence ID" value="MQM06296.1"/>
    <property type="molecule type" value="Genomic_DNA"/>
</dbReference>
<dbReference type="InterPro" id="IPR017853">
    <property type="entry name" value="GH"/>
</dbReference>
<gene>
    <name evidence="7" type="ORF">Taro_039109</name>
</gene>
<dbReference type="GO" id="GO:0005975">
    <property type="term" value="P:carbohydrate metabolic process"/>
    <property type="evidence" value="ECO:0007669"/>
    <property type="project" value="InterPro"/>
</dbReference>
<evidence type="ECO:0008006" key="9">
    <source>
        <dbReference type="Google" id="ProtNLM"/>
    </source>
</evidence>
<evidence type="ECO:0000256" key="6">
    <source>
        <dbReference type="SAM" id="SignalP"/>
    </source>
</evidence>
<dbReference type="PROSITE" id="PS00587">
    <property type="entry name" value="GLYCOSYL_HYDROL_F17"/>
    <property type="match status" value="1"/>
</dbReference>
<reference evidence="7" key="1">
    <citation type="submission" date="2017-07" db="EMBL/GenBank/DDBJ databases">
        <title>Taro Niue Genome Assembly and Annotation.</title>
        <authorList>
            <person name="Atibalentja N."/>
            <person name="Keating K."/>
            <person name="Fields C.J."/>
        </authorList>
    </citation>
    <scope>NUCLEOTIDE SEQUENCE</scope>
    <source>
        <strain evidence="7">Niue_2</strain>
        <tissue evidence="7">Leaf</tissue>
    </source>
</reference>
<keyword evidence="8" id="KW-1185">Reference proteome</keyword>
<dbReference type="PANTHER" id="PTHR32227">
    <property type="entry name" value="GLUCAN ENDO-1,3-BETA-GLUCOSIDASE BG1-RELATED-RELATED"/>
    <property type="match status" value="1"/>
</dbReference>
<evidence type="ECO:0000256" key="3">
    <source>
        <dbReference type="ARBA" id="ARBA00023295"/>
    </source>
</evidence>
<organism evidence="7 8">
    <name type="scientific">Colocasia esculenta</name>
    <name type="common">Wild taro</name>
    <name type="synonym">Arum esculentum</name>
    <dbReference type="NCBI Taxonomy" id="4460"/>
    <lineage>
        <taxon>Eukaryota</taxon>
        <taxon>Viridiplantae</taxon>
        <taxon>Streptophyta</taxon>
        <taxon>Embryophyta</taxon>
        <taxon>Tracheophyta</taxon>
        <taxon>Spermatophyta</taxon>
        <taxon>Magnoliopsida</taxon>
        <taxon>Liliopsida</taxon>
        <taxon>Araceae</taxon>
        <taxon>Aroideae</taxon>
        <taxon>Colocasieae</taxon>
        <taxon>Colocasia</taxon>
    </lineage>
</organism>
<comment type="similarity">
    <text evidence="1 4">Belongs to the glycosyl hydrolase 17 family.</text>
</comment>
<keyword evidence="6" id="KW-0732">Signal</keyword>
<dbReference type="Pfam" id="PF00332">
    <property type="entry name" value="Glyco_hydro_17"/>
    <property type="match status" value="1"/>
</dbReference>
<keyword evidence="3 5" id="KW-0326">Glycosidase</keyword>
<evidence type="ECO:0000256" key="4">
    <source>
        <dbReference type="RuleBase" id="RU004335"/>
    </source>
</evidence>
<dbReference type="FunFam" id="3.20.20.80:FF:000010">
    <property type="entry name" value="glucan endo-1,3-beta-glucosidase, basic"/>
    <property type="match status" value="1"/>
</dbReference>
<dbReference type="SUPFAM" id="SSF51445">
    <property type="entry name" value="(Trans)glycosidases"/>
    <property type="match status" value="1"/>
</dbReference>
<dbReference type="GO" id="GO:0042973">
    <property type="term" value="F:glucan endo-1,3-beta-D-glucosidase activity"/>
    <property type="evidence" value="ECO:0007669"/>
    <property type="project" value="UniProtKB-ARBA"/>
</dbReference>
<proteinExistence type="inferred from homology"/>
<comment type="caution">
    <text evidence="7">The sequence shown here is derived from an EMBL/GenBank/DDBJ whole genome shotgun (WGS) entry which is preliminary data.</text>
</comment>
<evidence type="ECO:0000313" key="7">
    <source>
        <dbReference type="EMBL" id="MQM06296.1"/>
    </source>
</evidence>
<feature type="signal peptide" evidence="6">
    <location>
        <begin position="1"/>
        <end position="31"/>
    </location>
</feature>
<feature type="chain" id="PRO_5032824305" description="Beta-1,3-glucanase" evidence="6">
    <location>
        <begin position="32"/>
        <end position="346"/>
    </location>
</feature>
<dbReference type="InterPro" id="IPR000490">
    <property type="entry name" value="Glyco_hydro_17"/>
</dbReference>